<evidence type="ECO:0000313" key="1">
    <source>
        <dbReference type="EMBL" id="KAF4623078.1"/>
    </source>
</evidence>
<gene>
    <name evidence="1" type="ORF">D9613_002354</name>
</gene>
<proteinExistence type="predicted"/>
<reference evidence="1 2" key="1">
    <citation type="submission" date="2019-12" db="EMBL/GenBank/DDBJ databases">
        <authorList>
            <person name="Floudas D."/>
            <person name="Bentzer J."/>
            <person name="Ahren D."/>
            <person name="Johansson T."/>
            <person name="Persson P."/>
            <person name="Tunlid A."/>
        </authorList>
    </citation>
    <scope>NUCLEOTIDE SEQUENCE [LARGE SCALE GENOMIC DNA]</scope>
    <source>
        <strain evidence="1 2">CBS 102.39</strain>
    </source>
</reference>
<evidence type="ECO:0000313" key="2">
    <source>
        <dbReference type="Proteomes" id="UP000521872"/>
    </source>
</evidence>
<comment type="caution">
    <text evidence="1">The sequence shown here is derived from an EMBL/GenBank/DDBJ whole genome shotgun (WGS) entry which is preliminary data.</text>
</comment>
<protein>
    <submittedName>
        <fullName evidence="1">Uncharacterized protein</fullName>
    </submittedName>
</protein>
<name>A0A8H4R558_9AGAR</name>
<sequence>MSVYITLGTPGSLDFTSFSEATRKLLDLLSPLVALRHSNSPIARDISVQVAGFMGAIRRGVKASQLGFTTAEDLLALSGMVKSSTRAERAEYLMGTLKLANEAYTEGKEAYQGFTGVRRKIFGLIDQYTASLQNVGTTAKMGNRAQAQNESMRRSVEAFRRAVDVLEKFGQNVSALAQWWDWIQVETNARPSAQNTVVFDDSSLSDRTVLERWACLRTQFADYTNMVAQLEDTYPELFSMPPDYVPSNHGHEDRVAFPTSHYDLRHIIRNNEERPVQLRLKDQDVDSESDRHGRSCCIIA</sequence>
<accession>A0A8H4R558</accession>
<dbReference type="Proteomes" id="UP000521872">
    <property type="component" value="Unassembled WGS sequence"/>
</dbReference>
<organism evidence="1 2">
    <name type="scientific">Agrocybe pediades</name>
    <dbReference type="NCBI Taxonomy" id="84607"/>
    <lineage>
        <taxon>Eukaryota</taxon>
        <taxon>Fungi</taxon>
        <taxon>Dikarya</taxon>
        <taxon>Basidiomycota</taxon>
        <taxon>Agaricomycotina</taxon>
        <taxon>Agaricomycetes</taxon>
        <taxon>Agaricomycetidae</taxon>
        <taxon>Agaricales</taxon>
        <taxon>Agaricineae</taxon>
        <taxon>Strophariaceae</taxon>
        <taxon>Agrocybe</taxon>
    </lineage>
</organism>
<keyword evidence="2" id="KW-1185">Reference proteome</keyword>
<dbReference type="EMBL" id="JAACJL010000001">
    <property type="protein sequence ID" value="KAF4623078.1"/>
    <property type="molecule type" value="Genomic_DNA"/>
</dbReference>
<dbReference type="AlphaFoldDB" id="A0A8H4R558"/>